<dbReference type="Pfam" id="PF03061">
    <property type="entry name" value="4HBT"/>
    <property type="match status" value="1"/>
</dbReference>
<name>A0A168MVX9_ABSGL</name>
<dbReference type="PANTHER" id="PTHR47260:SF1">
    <property type="entry name" value="UPF0644 PROTEIN PB2B4.06"/>
    <property type="match status" value="1"/>
</dbReference>
<dbReference type="SUPFAM" id="SSF54637">
    <property type="entry name" value="Thioesterase/thiol ester dehydrase-isomerase"/>
    <property type="match status" value="1"/>
</dbReference>
<dbReference type="Proteomes" id="UP000078561">
    <property type="component" value="Unassembled WGS sequence"/>
</dbReference>
<dbReference type="InterPro" id="IPR006683">
    <property type="entry name" value="Thioestr_dom"/>
</dbReference>
<proteinExistence type="predicted"/>
<dbReference type="InterPro" id="IPR029069">
    <property type="entry name" value="HotDog_dom_sf"/>
</dbReference>
<evidence type="ECO:0000313" key="3">
    <source>
        <dbReference type="Proteomes" id="UP000078561"/>
    </source>
</evidence>
<dbReference type="OrthoDB" id="506431at2759"/>
<dbReference type="PANTHER" id="PTHR47260">
    <property type="entry name" value="UPF0644 PROTEIN PB2B4.06"/>
    <property type="match status" value="1"/>
</dbReference>
<feature type="domain" description="Thioesterase" evidence="1">
    <location>
        <begin position="258"/>
        <end position="330"/>
    </location>
</feature>
<dbReference type="CDD" id="cd03443">
    <property type="entry name" value="PaaI_thioesterase"/>
    <property type="match status" value="1"/>
</dbReference>
<gene>
    <name evidence="2" type="primary">ABSGL_04928.1 scaffold 6065</name>
</gene>
<organism evidence="2">
    <name type="scientific">Absidia glauca</name>
    <name type="common">Pin mould</name>
    <dbReference type="NCBI Taxonomy" id="4829"/>
    <lineage>
        <taxon>Eukaryota</taxon>
        <taxon>Fungi</taxon>
        <taxon>Fungi incertae sedis</taxon>
        <taxon>Mucoromycota</taxon>
        <taxon>Mucoromycotina</taxon>
        <taxon>Mucoromycetes</taxon>
        <taxon>Mucorales</taxon>
        <taxon>Cunninghamellaceae</taxon>
        <taxon>Absidia</taxon>
    </lineage>
</organism>
<dbReference type="AlphaFoldDB" id="A0A168MVX9"/>
<evidence type="ECO:0000259" key="1">
    <source>
        <dbReference type="Pfam" id="PF03061"/>
    </source>
</evidence>
<dbReference type="FunCoup" id="A0A168MVX9">
    <property type="interactions" value="21"/>
</dbReference>
<dbReference type="InParanoid" id="A0A168MVX9"/>
<dbReference type="STRING" id="4829.A0A168MVX9"/>
<reference evidence="2" key="1">
    <citation type="submission" date="2016-04" db="EMBL/GenBank/DDBJ databases">
        <authorList>
            <person name="Evans L.H."/>
            <person name="Alamgir A."/>
            <person name="Owens N."/>
            <person name="Weber N.D."/>
            <person name="Virtaneva K."/>
            <person name="Barbian K."/>
            <person name="Babar A."/>
            <person name="Rosenke K."/>
        </authorList>
    </citation>
    <scope>NUCLEOTIDE SEQUENCE [LARGE SCALE GENOMIC DNA]</scope>
    <source>
        <strain evidence="2">CBS 101.48</strain>
    </source>
</reference>
<dbReference type="InterPro" id="IPR052061">
    <property type="entry name" value="PTE-AB_protein"/>
</dbReference>
<evidence type="ECO:0000313" key="2">
    <source>
        <dbReference type="EMBL" id="SAL99327.1"/>
    </source>
</evidence>
<dbReference type="EMBL" id="LT552609">
    <property type="protein sequence ID" value="SAL99327.1"/>
    <property type="molecule type" value="Genomic_DNA"/>
</dbReference>
<protein>
    <recommendedName>
        <fullName evidence="1">Thioesterase domain-containing protein</fullName>
    </recommendedName>
</protein>
<dbReference type="Gene3D" id="3.10.129.10">
    <property type="entry name" value="Hotdog Thioesterase"/>
    <property type="match status" value="1"/>
</dbReference>
<sequence>MSDVKDVSHDKQKINRMLRRGVLPFVRRRTSFHRNRLYSSIVVIVVRSSTLMSLERKKWRSTKRAGCENPARPQITLEPSFNFSISFFFSFPARSFTTNEPHPVTAFISCCEKKLSAIRLHQVLPILNQAKPMHDLGVSTASAKTTSRSSPFTYVNERHEALLEQKHVLTGMNEEHVTVATAERDNLDIVKKARGNPELTEIEPYGHLKGGALLNNFTASTLRAKGRIVVPPVVFYNQDRTHVTVVVHLGKELCGHDGIVHGGLLATLLDEALALVAMPALPNHVGFTANLNIDYRRPVKSDQWLVMRGRLDRSEGRKAFVEAWIESLDGATKFVEAKSLYISPKSPLARLI</sequence>
<accession>A0A168MVX9</accession>
<keyword evidence="3" id="KW-1185">Reference proteome</keyword>